<dbReference type="InterPro" id="IPR001810">
    <property type="entry name" value="F-box_dom"/>
</dbReference>
<accession>A0A818Z1L5</accession>
<organism evidence="2 3">
    <name type="scientific">Rotaria socialis</name>
    <dbReference type="NCBI Taxonomy" id="392032"/>
    <lineage>
        <taxon>Eukaryota</taxon>
        <taxon>Metazoa</taxon>
        <taxon>Spiralia</taxon>
        <taxon>Gnathifera</taxon>
        <taxon>Rotifera</taxon>
        <taxon>Eurotatoria</taxon>
        <taxon>Bdelloidea</taxon>
        <taxon>Philodinida</taxon>
        <taxon>Philodinidae</taxon>
        <taxon>Rotaria</taxon>
    </lineage>
</organism>
<dbReference type="EMBL" id="CAJNYV010005594">
    <property type="protein sequence ID" value="CAF3761985.1"/>
    <property type="molecule type" value="Genomic_DNA"/>
</dbReference>
<dbReference type="Proteomes" id="UP000663865">
    <property type="component" value="Unassembled WGS sequence"/>
</dbReference>
<comment type="caution">
    <text evidence="2">The sequence shown here is derived from an EMBL/GenBank/DDBJ whole genome shotgun (WGS) entry which is preliminary data.</text>
</comment>
<gene>
    <name evidence="2" type="ORF">KIK155_LOCUS30318</name>
</gene>
<dbReference type="AlphaFoldDB" id="A0A818Z1L5"/>
<evidence type="ECO:0000313" key="2">
    <source>
        <dbReference type="EMBL" id="CAF3761985.1"/>
    </source>
</evidence>
<proteinExistence type="predicted"/>
<protein>
    <recommendedName>
        <fullName evidence="1">F-box domain-containing protein</fullName>
    </recommendedName>
</protein>
<feature type="domain" description="F-box" evidence="1">
    <location>
        <begin position="8"/>
        <end position="55"/>
    </location>
</feature>
<evidence type="ECO:0000259" key="1">
    <source>
        <dbReference type="PROSITE" id="PS50181"/>
    </source>
</evidence>
<name>A0A818Z1L5_9BILA</name>
<dbReference type="PROSITE" id="PS50181">
    <property type="entry name" value="FBOX"/>
    <property type="match status" value="1"/>
</dbReference>
<sequence>MNILNSNNINILDLPDEILSIIFNKLKTIDIFYSLEGVNHRFDRLPLDSLVIHHLDCAIERYRVHNVSVDTYILDKVCSKIYPRINDKITKLALDPFSTEPILNGEIFCVNDQITDLTVNIYHDEGELSDELETIVFVAILFYCRYLTDLTFSEKFSSHYLSFVSCDIPQGYSLPSTLTNLTIKVNSFDECLYLLNGCLQFLSTLIIRIKKISRPSSNINNTEKLVKLKCFSLVGEQYSYFYDKLVVPLLRRMLNLEELSLQLSAIRAERSYIDDNQLYEQVLKYLPRLNKFIFNIHTHIINTSSIEIDLPSNDDIRNSFIKRGFQSVGTCATKPLIDNVGDCHVYSLPYLFDDCLFLSNCFQGGQFNKVRMLMMRDRYPFEEKLF</sequence>
<evidence type="ECO:0000313" key="3">
    <source>
        <dbReference type="Proteomes" id="UP000663865"/>
    </source>
</evidence>
<reference evidence="2" key="1">
    <citation type="submission" date="2021-02" db="EMBL/GenBank/DDBJ databases">
        <authorList>
            <person name="Nowell W R."/>
        </authorList>
    </citation>
    <scope>NUCLEOTIDE SEQUENCE</scope>
</reference>